<dbReference type="FunCoup" id="A0A2P5EN04">
    <property type="interactions" value="371"/>
</dbReference>
<dbReference type="Pfam" id="PF25019">
    <property type="entry name" value="LRR_R13L1-DRL21"/>
    <property type="match status" value="1"/>
</dbReference>
<evidence type="ECO:0000256" key="2">
    <source>
        <dbReference type="ARBA" id="ARBA00022737"/>
    </source>
</evidence>
<dbReference type="InterPro" id="IPR027417">
    <property type="entry name" value="P-loop_NTPase"/>
</dbReference>
<dbReference type="FunFam" id="3.40.50.300:FF:001091">
    <property type="entry name" value="Probable disease resistance protein At1g61300"/>
    <property type="match status" value="1"/>
</dbReference>
<evidence type="ECO:0000313" key="11">
    <source>
        <dbReference type="Proteomes" id="UP000237000"/>
    </source>
</evidence>
<dbReference type="GO" id="GO:0051707">
    <property type="term" value="P:response to other organism"/>
    <property type="evidence" value="ECO:0007669"/>
    <property type="project" value="UniProtKB-ARBA"/>
</dbReference>
<feature type="domain" description="R13L1/DRL21-like LRR repeat region" evidence="9">
    <location>
        <begin position="697"/>
        <end position="820"/>
    </location>
</feature>
<accession>A0A2P5EN04</accession>
<dbReference type="Gene3D" id="3.80.10.10">
    <property type="entry name" value="Ribonuclease Inhibitor"/>
    <property type="match status" value="2"/>
</dbReference>
<feature type="domain" description="Disease resistance protein winged helix" evidence="8">
    <location>
        <begin position="436"/>
        <end position="505"/>
    </location>
</feature>
<dbReference type="Gene3D" id="1.10.10.10">
    <property type="entry name" value="Winged helix-like DNA-binding domain superfamily/Winged helix DNA-binding domain"/>
    <property type="match status" value="1"/>
</dbReference>
<dbReference type="Pfam" id="PF00931">
    <property type="entry name" value="NB-ARC"/>
    <property type="match status" value="1"/>
</dbReference>
<dbReference type="GO" id="GO:0006952">
    <property type="term" value="P:defense response"/>
    <property type="evidence" value="ECO:0007669"/>
    <property type="project" value="UniProtKB-KW"/>
</dbReference>
<dbReference type="Gene3D" id="1.10.8.430">
    <property type="entry name" value="Helical domain of apoptotic protease-activating factors"/>
    <property type="match status" value="1"/>
</dbReference>
<dbReference type="AlphaFoldDB" id="A0A2P5EN04"/>
<dbReference type="InterPro" id="IPR058922">
    <property type="entry name" value="WHD_DRP"/>
</dbReference>
<dbReference type="InParanoid" id="A0A2P5EN04"/>
<dbReference type="Pfam" id="PF23559">
    <property type="entry name" value="WHD_DRP"/>
    <property type="match status" value="1"/>
</dbReference>
<evidence type="ECO:0000259" key="7">
    <source>
        <dbReference type="Pfam" id="PF18052"/>
    </source>
</evidence>
<dbReference type="Proteomes" id="UP000237000">
    <property type="component" value="Unassembled WGS sequence"/>
</dbReference>
<comment type="caution">
    <text evidence="10">The sequence shown here is derived from an EMBL/GenBank/DDBJ whole genome shotgun (WGS) entry which is preliminary data.</text>
</comment>
<keyword evidence="1" id="KW-0433">Leucine-rich repeat</keyword>
<evidence type="ECO:0000259" key="8">
    <source>
        <dbReference type="Pfam" id="PF23559"/>
    </source>
</evidence>
<keyword evidence="3" id="KW-0547">Nucleotide-binding</keyword>
<evidence type="ECO:0000259" key="9">
    <source>
        <dbReference type="Pfam" id="PF25019"/>
    </source>
</evidence>
<dbReference type="InterPro" id="IPR032675">
    <property type="entry name" value="LRR_dom_sf"/>
</dbReference>
<feature type="domain" description="NB-ARC" evidence="6">
    <location>
        <begin position="182"/>
        <end position="352"/>
    </location>
</feature>
<sequence length="1174" mass="133228">MAAELLGGAVLSASLQVMFEKIASAVVEDYLRRKKLCDIEGLLGKLKIMLSSLNAVLDDAELKQISNRGVKEWLDELQEAVYDAEDLLGEIEYDALRLKVEAEFGTSSTNKVSNFFSTVFNPTDDRERKTKMEEILDRLEYIEKRKDVLGLRVGVEERPARRLPSTSLIDESEVYGRDDVRNAIIKLLVGDDLGGIRISVIPIVGMGGVGKTTLAQAVYNDKEVQKHFEVKAWVCVSEDFDACRLTNAILGAITSDACGATDLNYLQIKLKERLTRKKFFIVLDDIWNENYVDWDVIRKPFKDGAQGSKIIVTTRSKKVASIMGTIPMPIYLRELSNDASWQLFVKHASGNEDCTTHPDLERIGRKIVEKCKGLPLATKTLGGLLRSTTDVVEWERISESDIWDLQDEQSNILPALRLSYHYLPSHLKRCFAFCSIFPKDFEFKKEELLFLWMSDNLLEHPRRNQRIEEVADEYFDNLVSRSFFQHLNTNHGSSFVMHDLMVDLAKFVYGKYYIHLEGENSDEIVLKRHARHLAYQIELFDHPPKLFNTASKATRLRTFFSLNWRASIGFGQCRTILVHDLLKLRCLRFLSLVGYADFRHLPDSIGELKHICYLDISYTSINMLPDSVIMLYNLNVLKLRGCGYLTNLPKDFHHLINLRYLDVEYSGLIEMPTKITKMKNIQILSTFVVGKESGASIAELGGLSNLRGQLSIENLQNIVKAKDASDAKLKDKGHLEKLELKWVDDTNYPTLEREVLDNLCPHKTLKELEIYKYGGTTFPNWLGHHSICNLVDLKLWGCKNCIILPSLGQLSSLKTLKIEEFHSIVIVGPEFHGNRSSLVKPFASLETLEFSRMSNWEEWSMPIDDTQATAFPKLKSLVLCYCKRLTGNLPCFLPSLTQISIFGCPQLASSLPRMPVVSSVRASDCKRLTGFRVVDSFSSLHATLKTLSIFMCKNFEVPLCRKYESLEELSIELDSCCSIGSIFPLNSFPHVRDVKLSGFENLESLSSVLDEPCEELTSLSSLSIFRCPKLVFPRGGLPCPNLTSLCVGECDKLTASWRSCNLQSLLNLKKFNIYNEYLESFPDEGLLPSSITSLKIERLPYLETLNTNGLQQLTSLEELCIHGCPNLHAMSEKGLPTSLVRLRISGSPLLKEKCQEEEREYWNKIAHIPDVSIW</sequence>
<keyword evidence="11" id="KW-1185">Reference proteome</keyword>
<keyword evidence="4" id="KW-0611">Plant defense</keyword>
<dbReference type="Pfam" id="PF18052">
    <property type="entry name" value="Rx_N"/>
    <property type="match status" value="1"/>
</dbReference>
<dbReference type="SUPFAM" id="SSF52540">
    <property type="entry name" value="P-loop containing nucleoside triphosphate hydrolases"/>
    <property type="match status" value="1"/>
</dbReference>
<dbReference type="EMBL" id="JXTC01000124">
    <property type="protein sequence ID" value="PON86937.1"/>
    <property type="molecule type" value="Genomic_DNA"/>
</dbReference>
<protein>
    <submittedName>
        <fullName evidence="10">NB-ARC domain, LRR domain containing protein</fullName>
    </submittedName>
</protein>
<name>A0A2P5EN04_TREOI</name>
<dbReference type="InterPro" id="IPR002182">
    <property type="entry name" value="NB-ARC"/>
</dbReference>
<dbReference type="SUPFAM" id="SSF52058">
    <property type="entry name" value="L domain-like"/>
    <property type="match status" value="1"/>
</dbReference>
<dbReference type="InterPro" id="IPR042197">
    <property type="entry name" value="Apaf_helical"/>
</dbReference>
<dbReference type="GO" id="GO:0043531">
    <property type="term" value="F:ADP binding"/>
    <property type="evidence" value="ECO:0007669"/>
    <property type="project" value="InterPro"/>
</dbReference>
<keyword evidence="5" id="KW-0067">ATP-binding</keyword>
<dbReference type="InterPro" id="IPR056789">
    <property type="entry name" value="LRR_R13L1-DRL21"/>
</dbReference>
<dbReference type="InterPro" id="IPR041118">
    <property type="entry name" value="Rx_N"/>
</dbReference>
<proteinExistence type="predicted"/>
<dbReference type="OrthoDB" id="1182803at2759"/>
<evidence type="ECO:0000256" key="1">
    <source>
        <dbReference type="ARBA" id="ARBA00022614"/>
    </source>
</evidence>
<evidence type="ECO:0000259" key="6">
    <source>
        <dbReference type="Pfam" id="PF00931"/>
    </source>
</evidence>
<keyword evidence="2" id="KW-0677">Repeat</keyword>
<reference evidence="11" key="1">
    <citation type="submission" date="2016-06" db="EMBL/GenBank/DDBJ databases">
        <title>Parallel loss of symbiosis genes in relatives of nitrogen-fixing non-legume Parasponia.</title>
        <authorList>
            <person name="Van Velzen R."/>
            <person name="Holmer R."/>
            <person name="Bu F."/>
            <person name="Rutten L."/>
            <person name="Van Zeijl A."/>
            <person name="Liu W."/>
            <person name="Santuari L."/>
            <person name="Cao Q."/>
            <person name="Sharma T."/>
            <person name="Shen D."/>
            <person name="Roswanjaya Y."/>
            <person name="Wardhani T."/>
            <person name="Kalhor M.S."/>
            <person name="Jansen J."/>
            <person name="Van den Hoogen J."/>
            <person name="Gungor B."/>
            <person name="Hartog M."/>
            <person name="Hontelez J."/>
            <person name="Verver J."/>
            <person name="Yang W.-C."/>
            <person name="Schijlen E."/>
            <person name="Repin R."/>
            <person name="Schilthuizen M."/>
            <person name="Schranz E."/>
            <person name="Heidstra R."/>
            <person name="Miyata K."/>
            <person name="Fedorova E."/>
            <person name="Kohlen W."/>
            <person name="Bisseling T."/>
            <person name="Smit S."/>
            <person name="Geurts R."/>
        </authorList>
    </citation>
    <scope>NUCLEOTIDE SEQUENCE [LARGE SCALE GENOMIC DNA]</scope>
    <source>
        <strain evidence="11">cv. RG33-2</strain>
    </source>
</reference>
<dbReference type="Gene3D" id="1.20.5.4130">
    <property type="match status" value="1"/>
</dbReference>
<gene>
    <name evidence="10" type="ORF">TorRG33x02_173210</name>
</gene>
<dbReference type="PANTHER" id="PTHR36766:SF51">
    <property type="entry name" value="DISEASE RESISTANCE RPP13-LIKE PROTEIN 1"/>
    <property type="match status" value="1"/>
</dbReference>
<dbReference type="PRINTS" id="PR00364">
    <property type="entry name" value="DISEASERSIST"/>
</dbReference>
<dbReference type="SUPFAM" id="SSF52047">
    <property type="entry name" value="RNI-like"/>
    <property type="match status" value="1"/>
</dbReference>
<dbReference type="PANTHER" id="PTHR36766">
    <property type="entry name" value="PLANT BROAD-SPECTRUM MILDEW RESISTANCE PROTEIN RPW8"/>
    <property type="match status" value="1"/>
</dbReference>
<dbReference type="InterPro" id="IPR036388">
    <property type="entry name" value="WH-like_DNA-bd_sf"/>
</dbReference>
<evidence type="ECO:0000256" key="3">
    <source>
        <dbReference type="ARBA" id="ARBA00022741"/>
    </source>
</evidence>
<dbReference type="Gene3D" id="3.40.50.300">
    <property type="entry name" value="P-loop containing nucleotide triphosphate hydrolases"/>
    <property type="match status" value="1"/>
</dbReference>
<evidence type="ECO:0000256" key="5">
    <source>
        <dbReference type="ARBA" id="ARBA00022840"/>
    </source>
</evidence>
<feature type="domain" description="Disease resistance N-terminal" evidence="7">
    <location>
        <begin position="15"/>
        <end position="107"/>
    </location>
</feature>
<dbReference type="GO" id="GO:0005524">
    <property type="term" value="F:ATP binding"/>
    <property type="evidence" value="ECO:0007669"/>
    <property type="project" value="UniProtKB-KW"/>
</dbReference>
<organism evidence="10 11">
    <name type="scientific">Trema orientale</name>
    <name type="common">Charcoal tree</name>
    <name type="synonym">Celtis orientalis</name>
    <dbReference type="NCBI Taxonomy" id="63057"/>
    <lineage>
        <taxon>Eukaryota</taxon>
        <taxon>Viridiplantae</taxon>
        <taxon>Streptophyta</taxon>
        <taxon>Embryophyta</taxon>
        <taxon>Tracheophyta</taxon>
        <taxon>Spermatophyta</taxon>
        <taxon>Magnoliopsida</taxon>
        <taxon>eudicotyledons</taxon>
        <taxon>Gunneridae</taxon>
        <taxon>Pentapetalae</taxon>
        <taxon>rosids</taxon>
        <taxon>fabids</taxon>
        <taxon>Rosales</taxon>
        <taxon>Cannabaceae</taxon>
        <taxon>Trema</taxon>
    </lineage>
</organism>
<evidence type="ECO:0000256" key="4">
    <source>
        <dbReference type="ARBA" id="ARBA00022821"/>
    </source>
</evidence>
<evidence type="ECO:0000313" key="10">
    <source>
        <dbReference type="EMBL" id="PON86937.1"/>
    </source>
</evidence>